<dbReference type="EMBL" id="HBJA01073970">
    <property type="protein sequence ID" value="CAE0814798.1"/>
    <property type="molecule type" value="Transcribed_RNA"/>
</dbReference>
<protein>
    <submittedName>
        <fullName evidence="1">Uncharacterized protein</fullName>
    </submittedName>
</protein>
<dbReference type="AlphaFoldDB" id="A0A7S4D393"/>
<organism evidence="1">
    <name type="scientific">Eutreptiella gymnastica</name>
    <dbReference type="NCBI Taxonomy" id="73025"/>
    <lineage>
        <taxon>Eukaryota</taxon>
        <taxon>Discoba</taxon>
        <taxon>Euglenozoa</taxon>
        <taxon>Euglenida</taxon>
        <taxon>Spirocuta</taxon>
        <taxon>Euglenophyceae</taxon>
        <taxon>Eutreptiales</taxon>
        <taxon>Eutreptiaceae</taxon>
        <taxon>Eutreptiella</taxon>
    </lineage>
</organism>
<name>A0A7S4D393_9EUGL</name>
<evidence type="ECO:0000313" key="1">
    <source>
        <dbReference type="EMBL" id="CAE0814798.1"/>
    </source>
</evidence>
<accession>A0A7S4D393</accession>
<proteinExistence type="predicted"/>
<reference evidence="1" key="1">
    <citation type="submission" date="2021-01" db="EMBL/GenBank/DDBJ databases">
        <authorList>
            <person name="Corre E."/>
            <person name="Pelletier E."/>
            <person name="Niang G."/>
            <person name="Scheremetjew M."/>
            <person name="Finn R."/>
            <person name="Kale V."/>
            <person name="Holt S."/>
            <person name="Cochrane G."/>
            <person name="Meng A."/>
            <person name="Brown T."/>
            <person name="Cohen L."/>
        </authorList>
    </citation>
    <scope>NUCLEOTIDE SEQUENCE</scope>
    <source>
        <strain evidence="1">CCMP1594</strain>
    </source>
</reference>
<sequence length="123" mass="13210">MGKGFDNGCDTSSGRMRAVMGTLVRKESILRSLDLGLGGAWCCQCFVDGLCWPGTSYTNRAAAGLLQVCSEIAWPPPVLVHCPVGGLHAVHHRVVVQRQKLSKEEGGAPVHACQPWHCLAVPY</sequence>
<gene>
    <name evidence="1" type="ORF">EGYM00163_LOCUS25954</name>
</gene>